<comment type="subcellular location">
    <subcellularLocation>
        <location evidence="1">Membrane</location>
        <topology evidence="1">Multi-pass membrane protein</topology>
    </subcellularLocation>
</comment>
<dbReference type="STRING" id="927664.SAMN05421780_1156"/>
<dbReference type="PANTHER" id="PTHR30576">
    <property type="entry name" value="COLANIC BIOSYNTHESIS UDP-GLUCOSE LIPID CARRIER TRANSFERASE"/>
    <property type="match status" value="1"/>
</dbReference>
<keyword evidence="4 7" id="KW-0812">Transmembrane</keyword>
<dbReference type="Pfam" id="PF13727">
    <property type="entry name" value="CoA_binding_3"/>
    <property type="match status" value="1"/>
</dbReference>
<keyword evidence="6 7" id="KW-0472">Membrane</keyword>
<dbReference type="RefSeq" id="WP_091516524.1">
    <property type="nucleotide sequence ID" value="NZ_FOLE01000015.1"/>
</dbReference>
<evidence type="ECO:0000256" key="1">
    <source>
        <dbReference type="ARBA" id="ARBA00004141"/>
    </source>
</evidence>
<keyword evidence="5 7" id="KW-1133">Transmembrane helix</keyword>
<feature type="transmembrane region" description="Helical" evidence="7">
    <location>
        <begin position="109"/>
        <end position="129"/>
    </location>
</feature>
<dbReference type="GO" id="GO:0016780">
    <property type="term" value="F:phosphotransferase activity, for other substituted phosphate groups"/>
    <property type="evidence" value="ECO:0007669"/>
    <property type="project" value="TreeGrafter"/>
</dbReference>
<dbReference type="InterPro" id="IPR017475">
    <property type="entry name" value="EPS_sugar_tfrase"/>
</dbReference>
<feature type="transmembrane region" description="Helical" evidence="7">
    <location>
        <begin position="77"/>
        <end position="97"/>
    </location>
</feature>
<comment type="similarity">
    <text evidence="2">Belongs to the bacterial sugar transferase family.</text>
</comment>
<evidence type="ECO:0000256" key="6">
    <source>
        <dbReference type="ARBA" id="ARBA00023136"/>
    </source>
</evidence>
<keyword evidence="3 9" id="KW-0808">Transferase</keyword>
<dbReference type="NCBIfam" id="TIGR03025">
    <property type="entry name" value="EPS_sugtrans"/>
    <property type="match status" value="1"/>
</dbReference>
<evidence type="ECO:0000256" key="5">
    <source>
        <dbReference type="ARBA" id="ARBA00022989"/>
    </source>
</evidence>
<proteinExistence type="inferred from homology"/>
<gene>
    <name evidence="9" type="ORF">SAMN05421780_1156</name>
</gene>
<dbReference type="Proteomes" id="UP000199514">
    <property type="component" value="Unassembled WGS sequence"/>
</dbReference>
<protein>
    <submittedName>
        <fullName evidence="9">Exopolysaccharide biosynthesis polyprenyl glycosylphosphotransferase</fullName>
    </submittedName>
</protein>
<evidence type="ECO:0000313" key="9">
    <source>
        <dbReference type="EMBL" id="SFC96587.1"/>
    </source>
</evidence>
<dbReference type="Gene3D" id="3.40.50.720">
    <property type="entry name" value="NAD(P)-binding Rossmann-like Domain"/>
    <property type="match status" value="1"/>
</dbReference>
<sequence length="464" mass="53243">MKKNIVRTYYLLADFLAALLAWISFYIARKYVTADYNESVWFTLLESGAVIGLFWLLVYAIAGFYVQVYRRSRVKEVLSILAVSFVGVSIISVAILLDDDVAGHSSFYFYTFAYFLIHSFWELLLRVSVTTHLHRLIRKGIIYFNTVIVGSEQKAKEIYEELKSSNSFLGNRILGYVHTAEEREHLLTEIPHLGSYTNLENIIQEKSLTQVVIATEPSEHKLIEDILNRVEGTNVNVSIIPDLYQILIGAVRVSHVFGTPLVEIRQELMPVWQQVVKRGMDIGASLAVLTIGSPFYLFVSLMTKFSSEGPIFYSQERIGKGGLPFRIYKFRSMYTNAEQAGPALSSDHDPRITPWGRFMRKTRIDEFPQFYNVLIGDMSLVGPRPERQYFIDQIVKVAPHYKHLNRVRPGITSLGQVKYGYAENVEQMVRRLKYDIIYIENMSLAMDFRIMIYTVLTVLKGSGK</sequence>
<dbReference type="PANTHER" id="PTHR30576:SF0">
    <property type="entry name" value="UNDECAPRENYL-PHOSPHATE N-ACETYLGALACTOSAMINYL 1-PHOSPHATE TRANSFERASE-RELATED"/>
    <property type="match status" value="1"/>
</dbReference>
<evidence type="ECO:0000256" key="7">
    <source>
        <dbReference type="SAM" id="Phobius"/>
    </source>
</evidence>
<feature type="domain" description="Bacterial sugar transferase" evidence="8">
    <location>
        <begin position="277"/>
        <end position="460"/>
    </location>
</feature>
<evidence type="ECO:0000313" key="10">
    <source>
        <dbReference type="Proteomes" id="UP000199514"/>
    </source>
</evidence>
<evidence type="ECO:0000256" key="4">
    <source>
        <dbReference type="ARBA" id="ARBA00022692"/>
    </source>
</evidence>
<evidence type="ECO:0000259" key="8">
    <source>
        <dbReference type="Pfam" id="PF02397"/>
    </source>
</evidence>
<keyword evidence="10" id="KW-1185">Reference proteome</keyword>
<dbReference type="GO" id="GO:0016020">
    <property type="term" value="C:membrane"/>
    <property type="evidence" value="ECO:0007669"/>
    <property type="project" value="UniProtKB-SubCell"/>
</dbReference>
<dbReference type="InterPro" id="IPR003362">
    <property type="entry name" value="Bact_transf"/>
</dbReference>
<evidence type="ECO:0000256" key="2">
    <source>
        <dbReference type="ARBA" id="ARBA00006464"/>
    </source>
</evidence>
<feature type="transmembrane region" description="Helical" evidence="7">
    <location>
        <begin position="282"/>
        <end position="302"/>
    </location>
</feature>
<accession>A0A1I1NGC8</accession>
<organism evidence="9 10">
    <name type="scientific">Flexibacter flexilis DSM 6793</name>
    <dbReference type="NCBI Taxonomy" id="927664"/>
    <lineage>
        <taxon>Bacteria</taxon>
        <taxon>Pseudomonadati</taxon>
        <taxon>Bacteroidota</taxon>
        <taxon>Cytophagia</taxon>
        <taxon>Cytophagales</taxon>
        <taxon>Flexibacteraceae</taxon>
        <taxon>Flexibacter</taxon>
    </lineage>
</organism>
<name>A0A1I1NGC8_9BACT</name>
<reference evidence="9 10" key="1">
    <citation type="submission" date="2016-10" db="EMBL/GenBank/DDBJ databases">
        <authorList>
            <person name="de Groot N.N."/>
        </authorList>
    </citation>
    <scope>NUCLEOTIDE SEQUENCE [LARGE SCALE GENOMIC DNA]</scope>
    <source>
        <strain evidence="9 10">DSM 6793</strain>
    </source>
</reference>
<dbReference type="Pfam" id="PF02397">
    <property type="entry name" value="Bac_transf"/>
    <property type="match status" value="1"/>
</dbReference>
<evidence type="ECO:0000256" key="3">
    <source>
        <dbReference type="ARBA" id="ARBA00022679"/>
    </source>
</evidence>
<feature type="transmembrane region" description="Helical" evidence="7">
    <location>
        <begin position="40"/>
        <end position="65"/>
    </location>
</feature>
<dbReference type="EMBL" id="FOLE01000015">
    <property type="protein sequence ID" value="SFC96587.1"/>
    <property type="molecule type" value="Genomic_DNA"/>
</dbReference>
<dbReference type="OrthoDB" id="9774190at2"/>
<feature type="transmembrane region" description="Helical" evidence="7">
    <location>
        <begin position="9"/>
        <end position="28"/>
    </location>
</feature>
<dbReference type="AlphaFoldDB" id="A0A1I1NGC8"/>